<dbReference type="GO" id="GO:0016020">
    <property type="term" value="C:membrane"/>
    <property type="evidence" value="ECO:0007669"/>
    <property type="project" value="InterPro"/>
</dbReference>
<reference evidence="13" key="1">
    <citation type="submission" date="2016-10" db="EMBL/GenBank/DDBJ databases">
        <authorList>
            <person name="Varghese N."/>
            <person name="Submissions S."/>
        </authorList>
    </citation>
    <scope>NUCLEOTIDE SEQUENCE [LARGE SCALE GENOMIC DNA]</scope>
    <source>
        <strain evidence="13">CGMCC 4.7038</strain>
    </source>
</reference>
<evidence type="ECO:0000313" key="13">
    <source>
        <dbReference type="Proteomes" id="UP000198707"/>
    </source>
</evidence>
<dbReference type="Pfam" id="PF07730">
    <property type="entry name" value="HisKA_3"/>
    <property type="match status" value="1"/>
</dbReference>
<keyword evidence="9" id="KW-1133">Transmembrane helix</keyword>
<evidence type="ECO:0000256" key="8">
    <source>
        <dbReference type="ARBA" id="ARBA00023012"/>
    </source>
</evidence>
<keyword evidence="7" id="KW-0067">ATP-binding</keyword>
<evidence type="ECO:0000256" key="4">
    <source>
        <dbReference type="ARBA" id="ARBA00022679"/>
    </source>
</evidence>
<sequence length="383" mass="39927">MAYLGGAARTLGQAWAVTALLAAATAVGVPAGVALAGGSVTVAGALPLAQILAALVLLRTRWPVRTLLASIATVAAYRSAGLVDTGWVWPATVAFAGVVLAGRAGWATLIGAAFLTYAASWESTVGGHTPEWVAGQLGGETLWLAVVVAGTMAYRNRRRWRDEVAARLRQSQHERELQAGRRRAEERVRIARELHDVVAHTLAVVGVHLNVALDTVDSAPGEARDALRLAQDVRGRAMTDLKAMIGVLRDDTTAGVDSPMAQLDGLAALIDQVRMTGLAVTLDEAGDRSHVPTPVALAAYRVVQEALTNTVRHARASRVVVTLRYAPAQLTVAVTDDGSARSTDGGHGIAGMRERVEALGGSLAAGPADHGGFLVRAVLPVVC</sequence>
<evidence type="ECO:0000313" key="12">
    <source>
        <dbReference type="EMBL" id="SEI95132.1"/>
    </source>
</evidence>
<evidence type="ECO:0000259" key="11">
    <source>
        <dbReference type="Pfam" id="PF07730"/>
    </source>
</evidence>
<protein>
    <recommendedName>
        <fullName evidence="2">histidine kinase</fullName>
        <ecNumber evidence="2">2.7.13.3</ecNumber>
    </recommendedName>
</protein>
<keyword evidence="9" id="KW-0472">Membrane</keyword>
<dbReference type="AlphaFoldDB" id="A0A1H6V4B7"/>
<keyword evidence="3" id="KW-0597">Phosphoprotein</keyword>
<evidence type="ECO:0000256" key="6">
    <source>
        <dbReference type="ARBA" id="ARBA00022777"/>
    </source>
</evidence>
<dbReference type="Gene3D" id="3.30.565.10">
    <property type="entry name" value="Histidine kinase-like ATPase, C-terminal domain"/>
    <property type="match status" value="1"/>
</dbReference>
<evidence type="ECO:0000259" key="10">
    <source>
        <dbReference type="Pfam" id="PF02518"/>
    </source>
</evidence>
<dbReference type="GO" id="GO:0005524">
    <property type="term" value="F:ATP binding"/>
    <property type="evidence" value="ECO:0007669"/>
    <property type="project" value="UniProtKB-KW"/>
</dbReference>
<evidence type="ECO:0000256" key="5">
    <source>
        <dbReference type="ARBA" id="ARBA00022741"/>
    </source>
</evidence>
<dbReference type="EC" id="2.7.13.3" evidence="2"/>
<gene>
    <name evidence="12" type="ORF">SAMN05443287_102367</name>
</gene>
<name>A0A1H6V4B7_9ACTN</name>
<dbReference type="SUPFAM" id="SSF55874">
    <property type="entry name" value="ATPase domain of HSP90 chaperone/DNA topoisomerase II/histidine kinase"/>
    <property type="match status" value="1"/>
</dbReference>
<keyword evidence="13" id="KW-1185">Reference proteome</keyword>
<keyword evidence="5" id="KW-0547">Nucleotide-binding</keyword>
<evidence type="ECO:0000256" key="2">
    <source>
        <dbReference type="ARBA" id="ARBA00012438"/>
    </source>
</evidence>
<evidence type="ECO:0000256" key="3">
    <source>
        <dbReference type="ARBA" id="ARBA00022553"/>
    </source>
</evidence>
<dbReference type="Gene3D" id="1.20.5.1930">
    <property type="match status" value="1"/>
</dbReference>
<dbReference type="STRING" id="1144548.SAMN05443287_102367"/>
<dbReference type="GO" id="GO:0000155">
    <property type="term" value="F:phosphorelay sensor kinase activity"/>
    <property type="evidence" value="ECO:0007669"/>
    <property type="project" value="InterPro"/>
</dbReference>
<feature type="transmembrane region" description="Helical" evidence="9">
    <location>
        <begin position="132"/>
        <end position="154"/>
    </location>
</feature>
<dbReference type="Pfam" id="PF02518">
    <property type="entry name" value="HATPase_c"/>
    <property type="match status" value="1"/>
</dbReference>
<feature type="transmembrane region" description="Helical" evidence="9">
    <location>
        <begin position="87"/>
        <end position="120"/>
    </location>
</feature>
<keyword evidence="4" id="KW-0808">Transferase</keyword>
<dbReference type="PANTHER" id="PTHR24421:SF10">
    <property type="entry name" value="NITRATE_NITRITE SENSOR PROTEIN NARQ"/>
    <property type="match status" value="1"/>
</dbReference>
<dbReference type="PANTHER" id="PTHR24421">
    <property type="entry name" value="NITRATE/NITRITE SENSOR PROTEIN NARX-RELATED"/>
    <property type="match status" value="1"/>
</dbReference>
<dbReference type="GO" id="GO:0046983">
    <property type="term" value="F:protein dimerization activity"/>
    <property type="evidence" value="ECO:0007669"/>
    <property type="project" value="InterPro"/>
</dbReference>
<feature type="domain" description="Histidine kinase/HSP90-like ATPase" evidence="10">
    <location>
        <begin position="298"/>
        <end position="381"/>
    </location>
</feature>
<keyword evidence="6 12" id="KW-0418">Kinase</keyword>
<feature type="transmembrane region" description="Helical" evidence="9">
    <location>
        <begin position="36"/>
        <end position="58"/>
    </location>
</feature>
<evidence type="ECO:0000256" key="7">
    <source>
        <dbReference type="ARBA" id="ARBA00022840"/>
    </source>
</evidence>
<dbReference type="InterPro" id="IPR036890">
    <property type="entry name" value="HATPase_C_sf"/>
</dbReference>
<dbReference type="EMBL" id="FNYV01000002">
    <property type="protein sequence ID" value="SEI95132.1"/>
    <property type="molecule type" value="Genomic_DNA"/>
</dbReference>
<dbReference type="InterPro" id="IPR011712">
    <property type="entry name" value="Sig_transdc_His_kin_sub3_dim/P"/>
</dbReference>
<feature type="domain" description="Signal transduction histidine kinase subgroup 3 dimerisation and phosphoacceptor" evidence="11">
    <location>
        <begin position="186"/>
        <end position="251"/>
    </location>
</feature>
<proteinExistence type="predicted"/>
<dbReference type="OrthoDB" id="4195281at2"/>
<evidence type="ECO:0000256" key="1">
    <source>
        <dbReference type="ARBA" id="ARBA00000085"/>
    </source>
</evidence>
<accession>A0A1H6V4B7</accession>
<dbReference type="CDD" id="cd16917">
    <property type="entry name" value="HATPase_UhpB-NarQ-NarX-like"/>
    <property type="match status" value="1"/>
</dbReference>
<evidence type="ECO:0000256" key="9">
    <source>
        <dbReference type="SAM" id="Phobius"/>
    </source>
</evidence>
<dbReference type="InterPro" id="IPR050482">
    <property type="entry name" value="Sensor_HK_TwoCompSys"/>
</dbReference>
<dbReference type="InterPro" id="IPR003594">
    <property type="entry name" value="HATPase_dom"/>
</dbReference>
<dbReference type="Proteomes" id="UP000198707">
    <property type="component" value="Unassembled WGS sequence"/>
</dbReference>
<keyword evidence="9" id="KW-0812">Transmembrane</keyword>
<keyword evidence="8" id="KW-0902">Two-component regulatory system</keyword>
<organism evidence="12 13">
    <name type="scientific">Micromonospora phaseoli</name>
    <dbReference type="NCBI Taxonomy" id="1144548"/>
    <lineage>
        <taxon>Bacteria</taxon>
        <taxon>Bacillati</taxon>
        <taxon>Actinomycetota</taxon>
        <taxon>Actinomycetes</taxon>
        <taxon>Micromonosporales</taxon>
        <taxon>Micromonosporaceae</taxon>
        <taxon>Micromonospora</taxon>
    </lineage>
</organism>
<comment type="catalytic activity">
    <reaction evidence="1">
        <text>ATP + protein L-histidine = ADP + protein N-phospho-L-histidine.</text>
        <dbReference type="EC" id="2.7.13.3"/>
    </reaction>
</comment>